<keyword evidence="5" id="KW-1185">Reference proteome</keyword>
<proteinExistence type="predicted"/>
<evidence type="ECO:0000256" key="1">
    <source>
        <dbReference type="ARBA" id="ARBA00023002"/>
    </source>
</evidence>
<name>A0A0U5LM18_9GAMM</name>
<dbReference type="InterPro" id="IPR036291">
    <property type="entry name" value="NAD(P)-bd_dom_sf"/>
</dbReference>
<dbReference type="RefSeq" id="WP_067428868.1">
    <property type="nucleotide sequence ID" value="NZ_LN907827.1"/>
</dbReference>
<gene>
    <name evidence="4" type="primary">curA</name>
    <name evidence="4" type="ORF">EM595_1153</name>
</gene>
<dbReference type="Pfam" id="PF16884">
    <property type="entry name" value="ADH_N_2"/>
    <property type="match status" value="1"/>
</dbReference>
<dbReference type="KEGG" id="ege:EM595_1153"/>
<feature type="domain" description="Enoyl reductase (ER)" evidence="3">
    <location>
        <begin position="19"/>
        <end position="341"/>
    </location>
</feature>
<dbReference type="InterPro" id="IPR013149">
    <property type="entry name" value="ADH-like_C"/>
</dbReference>
<evidence type="ECO:0000313" key="4">
    <source>
        <dbReference type="EMBL" id="CUU23388.1"/>
    </source>
</evidence>
<reference evidence="5" key="1">
    <citation type="submission" date="2015-11" db="EMBL/GenBank/DDBJ databases">
        <authorList>
            <person name="Blom J."/>
        </authorList>
    </citation>
    <scope>NUCLEOTIDE SEQUENCE [LARGE SCALE GENOMIC DNA]</scope>
</reference>
<keyword evidence="1" id="KW-0560">Oxidoreductase</keyword>
<dbReference type="AlphaFoldDB" id="A0A0U5LM18"/>
<dbReference type="Pfam" id="PF00107">
    <property type="entry name" value="ADH_zinc_N"/>
    <property type="match status" value="1"/>
</dbReference>
<dbReference type="SMART" id="SM00829">
    <property type="entry name" value="PKS_ER"/>
    <property type="match status" value="1"/>
</dbReference>
<dbReference type="Proteomes" id="UP000059419">
    <property type="component" value="Chromosome 1"/>
</dbReference>
<dbReference type="Gene3D" id="3.40.50.720">
    <property type="entry name" value="NAD(P)-binding Rossmann-like Domain"/>
    <property type="match status" value="1"/>
</dbReference>
<evidence type="ECO:0000259" key="3">
    <source>
        <dbReference type="SMART" id="SM00829"/>
    </source>
</evidence>
<dbReference type="CDD" id="cd05288">
    <property type="entry name" value="PGDH"/>
    <property type="match status" value="1"/>
</dbReference>
<evidence type="ECO:0000313" key="5">
    <source>
        <dbReference type="Proteomes" id="UP000059419"/>
    </source>
</evidence>
<dbReference type="InterPro" id="IPR041694">
    <property type="entry name" value="ADH_N_2"/>
</dbReference>
<dbReference type="InterPro" id="IPR045010">
    <property type="entry name" value="MDR_fam"/>
</dbReference>
<dbReference type="SUPFAM" id="SSF50129">
    <property type="entry name" value="GroES-like"/>
    <property type="match status" value="1"/>
</dbReference>
<accession>A0A0U5LM18</accession>
<dbReference type="FunFam" id="3.40.50.720:FF:000121">
    <property type="entry name" value="Prostaglandin reductase 2"/>
    <property type="match status" value="1"/>
</dbReference>
<dbReference type="STRING" id="1619313.EM595_1153"/>
<dbReference type="PATRIC" id="fig|1619313.3.peg.1194"/>
<feature type="compositionally biased region" description="Polar residues" evidence="2">
    <location>
        <begin position="20"/>
        <end position="34"/>
    </location>
</feature>
<feature type="region of interest" description="Disordered" evidence="2">
    <location>
        <begin position="1"/>
        <end position="35"/>
    </location>
</feature>
<evidence type="ECO:0000256" key="2">
    <source>
        <dbReference type="SAM" id="MobiDB-lite"/>
    </source>
</evidence>
<dbReference type="SUPFAM" id="SSF51735">
    <property type="entry name" value="NAD(P)-binding Rossmann-fold domains"/>
    <property type="match status" value="1"/>
</dbReference>
<organism evidence="4 5">
    <name type="scientific">Duffyella gerundensis</name>
    <dbReference type="NCBI Taxonomy" id="1619313"/>
    <lineage>
        <taxon>Bacteria</taxon>
        <taxon>Pseudomonadati</taxon>
        <taxon>Pseudomonadota</taxon>
        <taxon>Gammaproteobacteria</taxon>
        <taxon>Enterobacterales</taxon>
        <taxon>Erwiniaceae</taxon>
        <taxon>Duffyella</taxon>
    </lineage>
</organism>
<dbReference type="Gene3D" id="3.90.180.10">
    <property type="entry name" value="Medium-chain alcohol dehydrogenases, catalytic domain"/>
    <property type="match status" value="1"/>
</dbReference>
<dbReference type="GO" id="GO:0016628">
    <property type="term" value="F:oxidoreductase activity, acting on the CH-CH group of donors, NAD or NADP as acceptor"/>
    <property type="evidence" value="ECO:0007669"/>
    <property type="project" value="InterPro"/>
</dbReference>
<sequence>MSQSTETNRRIVLASRPQGAPTQENFRQEQQSVPQPGKGEILLRTIWLSLDPYMRGRMSDAPSYVAPYEVGDVLGAGTVAVVEQSQHNDYAPGDWVVSQSGWQDYAISNGEGLYKLSGPVLKHPSWALGMLGMTGFTAYMGLLDIGKPQPGETVVVAAATGAVGSMVGQIAKIKGCRVIGIAGGEEKCRYATETLGFDACLDHRSDDLADALKQHCPQGIDVYFESVGGKVFDAVLPLMNTKGRIPVCGLIADYNSGADLPEGPNRLPLFQSAILRKRLHVQGFIINQDYPNDFDGFFKQMSQWIEEDRLVFREHTVEGLENAVPAFIGLLAGKNFGKVVVRIADDQPESK</sequence>
<dbReference type="OrthoDB" id="9805663at2"/>
<dbReference type="PANTHER" id="PTHR43205">
    <property type="entry name" value="PROSTAGLANDIN REDUCTASE"/>
    <property type="match status" value="1"/>
</dbReference>
<protein>
    <submittedName>
        <fullName evidence="4">NADPH-dependent curcumin reductase</fullName>
    </submittedName>
</protein>
<dbReference type="InterPro" id="IPR020843">
    <property type="entry name" value="ER"/>
</dbReference>
<dbReference type="EMBL" id="LN907827">
    <property type="protein sequence ID" value="CUU23388.1"/>
    <property type="molecule type" value="Genomic_DNA"/>
</dbReference>
<dbReference type="InterPro" id="IPR011032">
    <property type="entry name" value="GroES-like_sf"/>
</dbReference>
<dbReference type="PANTHER" id="PTHR43205:SF7">
    <property type="entry name" value="PROSTAGLANDIN REDUCTASE 1"/>
    <property type="match status" value="1"/>
</dbReference>